<name>C5DTK3_ZYGRC</name>
<dbReference type="GO" id="GO:0009117">
    <property type="term" value="P:nucleotide metabolic process"/>
    <property type="evidence" value="ECO:0007669"/>
    <property type="project" value="TreeGrafter"/>
</dbReference>
<evidence type="ECO:0000313" key="6">
    <source>
        <dbReference type="Proteomes" id="UP000008536"/>
    </source>
</evidence>
<dbReference type="PANTHER" id="PTHR46648:SF1">
    <property type="entry name" value="ADENOSINE 5'-MONOPHOSPHORAMIDASE HNT1"/>
    <property type="match status" value="1"/>
</dbReference>
<dbReference type="Pfam" id="PF01230">
    <property type="entry name" value="HIT"/>
    <property type="match status" value="1"/>
</dbReference>
<dbReference type="KEGG" id="zro:ZYRO0C09240g"/>
<dbReference type="HOGENOM" id="CLU_056776_3_0_1"/>
<evidence type="ECO:0000256" key="1">
    <source>
        <dbReference type="PIRSR" id="PIRSR601310-1"/>
    </source>
</evidence>
<dbReference type="STRING" id="559307.C5DTK3"/>
<organism evidence="5 6">
    <name type="scientific">Zygosaccharomyces rouxii (strain ATCC 2623 / CBS 732 / NBRC 1130 / NCYC 568 / NRRL Y-229)</name>
    <dbReference type="NCBI Taxonomy" id="559307"/>
    <lineage>
        <taxon>Eukaryota</taxon>
        <taxon>Fungi</taxon>
        <taxon>Dikarya</taxon>
        <taxon>Ascomycota</taxon>
        <taxon>Saccharomycotina</taxon>
        <taxon>Saccharomycetes</taxon>
        <taxon>Saccharomycetales</taxon>
        <taxon>Saccharomycetaceae</taxon>
        <taxon>Zygosaccharomyces</taxon>
    </lineage>
</organism>
<dbReference type="FunCoup" id="C5DTK3">
    <property type="interactions" value="642"/>
</dbReference>
<dbReference type="InterPro" id="IPR001310">
    <property type="entry name" value="Histidine_triad_HIT"/>
</dbReference>
<dbReference type="EMBL" id="CU928175">
    <property type="protein sequence ID" value="CAR27114.1"/>
    <property type="molecule type" value="Genomic_DNA"/>
</dbReference>
<accession>C5DTK3</accession>
<dbReference type="InterPro" id="IPR011146">
    <property type="entry name" value="HIT-like"/>
</dbReference>
<feature type="short sequence motif" description="Histidine triad motif" evidence="2 3">
    <location>
        <begin position="114"/>
        <end position="118"/>
    </location>
</feature>
<dbReference type="PROSITE" id="PS00892">
    <property type="entry name" value="HIT_1"/>
    <property type="match status" value="1"/>
</dbReference>
<dbReference type="InterPro" id="IPR019808">
    <property type="entry name" value="Histidine_triad_CS"/>
</dbReference>
<dbReference type="PANTHER" id="PTHR46648">
    <property type="entry name" value="HIT FAMILY PROTEIN 1"/>
    <property type="match status" value="1"/>
</dbReference>
<reference evidence="5 6" key="1">
    <citation type="journal article" date="2009" name="Genome Res.">
        <title>Comparative genomics of protoploid Saccharomycetaceae.</title>
        <authorList>
            <consortium name="The Genolevures Consortium"/>
            <person name="Souciet J.-L."/>
            <person name="Dujon B."/>
            <person name="Gaillardin C."/>
            <person name="Johnston M."/>
            <person name="Baret P.V."/>
            <person name="Cliften P."/>
            <person name="Sherman D.J."/>
            <person name="Weissenbach J."/>
            <person name="Westhof E."/>
            <person name="Wincker P."/>
            <person name="Jubin C."/>
            <person name="Poulain J."/>
            <person name="Barbe V."/>
            <person name="Segurens B."/>
            <person name="Artiguenave F."/>
            <person name="Anthouard V."/>
            <person name="Vacherie B."/>
            <person name="Val M.-E."/>
            <person name="Fulton R.S."/>
            <person name="Minx P."/>
            <person name="Wilson R."/>
            <person name="Durrens P."/>
            <person name="Jean G."/>
            <person name="Marck C."/>
            <person name="Martin T."/>
            <person name="Nikolski M."/>
            <person name="Rolland T."/>
            <person name="Seret M.-L."/>
            <person name="Casaregola S."/>
            <person name="Despons L."/>
            <person name="Fairhead C."/>
            <person name="Fischer G."/>
            <person name="Lafontaine I."/>
            <person name="Leh V."/>
            <person name="Lemaire M."/>
            <person name="de Montigny J."/>
            <person name="Neuveglise C."/>
            <person name="Thierry A."/>
            <person name="Blanc-Lenfle I."/>
            <person name="Bleykasten C."/>
            <person name="Diffels J."/>
            <person name="Fritsch E."/>
            <person name="Frangeul L."/>
            <person name="Goeffon A."/>
            <person name="Jauniaux N."/>
            <person name="Kachouri-Lafond R."/>
            <person name="Payen C."/>
            <person name="Potier S."/>
            <person name="Pribylova L."/>
            <person name="Ozanne C."/>
            <person name="Richard G.-F."/>
            <person name="Sacerdot C."/>
            <person name="Straub M.-L."/>
            <person name="Talla E."/>
        </authorList>
    </citation>
    <scope>NUCLEOTIDE SEQUENCE [LARGE SCALE GENOMIC DNA]</scope>
    <source>
        <strain evidence="5 6">ATCC 2623 / CBS 732 / BCRC 21506 / NBRC 1130 / NCYC 568 / NRRL Y-229</strain>
    </source>
</reference>
<gene>
    <name evidence="5" type="ordered locus">ZYRO0C09240g</name>
</gene>
<protein>
    <submittedName>
        <fullName evidence="5">ZYRO0C09240p</fullName>
    </submittedName>
</protein>
<dbReference type="SUPFAM" id="SSF54197">
    <property type="entry name" value="HIT-like"/>
    <property type="match status" value="1"/>
</dbReference>
<feature type="active site" description="Tele-AMP-histidine intermediate" evidence="1">
    <location>
        <position position="116"/>
    </location>
</feature>
<dbReference type="InterPro" id="IPR036265">
    <property type="entry name" value="HIT-like_sf"/>
</dbReference>
<evidence type="ECO:0000256" key="2">
    <source>
        <dbReference type="PIRSR" id="PIRSR601310-3"/>
    </source>
</evidence>
<dbReference type="InParanoid" id="C5DTK3"/>
<feature type="domain" description="HIT" evidence="4">
    <location>
        <begin position="18"/>
        <end position="129"/>
    </location>
</feature>
<proteinExistence type="predicted"/>
<dbReference type="Proteomes" id="UP000008536">
    <property type="component" value="Chromosome C"/>
</dbReference>
<dbReference type="AlphaFoldDB" id="C5DTK3"/>
<dbReference type="GO" id="GO:0003824">
    <property type="term" value="F:catalytic activity"/>
    <property type="evidence" value="ECO:0007669"/>
    <property type="project" value="InterPro"/>
</dbReference>
<keyword evidence="6" id="KW-1185">Reference proteome</keyword>
<sequence>MLDNRSTLTSLQWLPQLFTMQHASSAKSSKKLIETAHSYSFLDIQPLTEGHALIVPKYHGAKLHDIPDEFLVDVLPIAKKLSKALGVENNGLDNPIGYNVLQNNGKIAHQEVGHVHFHVIPKRDKDTGLVVGWPAQPTDFAKLDQTHKEIMAKLDSNL</sequence>
<dbReference type="Gene3D" id="3.30.428.10">
    <property type="entry name" value="HIT-like"/>
    <property type="match status" value="1"/>
</dbReference>
<evidence type="ECO:0000313" key="5">
    <source>
        <dbReference type="EMBL" id="CAR27114.1"/>
    </source>
</evidence>
<evidence type="ECO:0000256" key="3">
    <source>
        <dbReference type="PROSITE-ProRule" id="PRU00464"/>
    </source>
</evidence>
<evidence type="ECO:0000259" key="4">
    <source>
        <dbReference type="PROSITE" id="PS51084"/>
    </source>
</evidence>
<dbReference type="PRINTS" id="PR00332">
    <property type="entry name" value="HISTRIAD"/>
</dbReference>
<dbReference type="PROSITE" id="PS51084">
    <property type="entry name" value="HIT_2"/>
    <property type="match status" value="1"/>
</dbReference>